<reference evidence="1" key="2">
    <citation type="journal article" date="2024" name="Plant">
        <title>Genomic evolution and insights into agronomic trait innovations of Sesamum species.</title>
        <authorList>
            <person name="Miao H."/>
            <person name="Wang L."/>
            <person name="Qu L."/>
            <person name="Liu H."/>
            <person name="Sun Y."/>
            <person name="Le M."/>
            <person name="Wang Q."/>
            <person name="Wei S."/>
            <person name="Zheng Y."/>
            <person name="Lin W."/>
            <person name="Duan Y."/>
            <person name="Cao H."/>
            <person name="Xiong S."/>
            <person name="Wang X."/>
            <person name="Wei L."/>
            <person name="Li C."/>
            <person name="Ma Q."/>
            <person name="Ju M."/>
            <person name="Zhao R."/>
            <person name="Li G."/>
            <person name="Mu C."/>
            <person name="Tian Q."/>
            <person name="Mei H."/>
            <person name="Zhang T."/>
            <person name="Gao T."/>
            <person name="Zhang H."/>
        </authorList>
    </citation>
    <scope>NUCLEOTIDE SEQUENCE</scope>
    <source>
        <strain evidence="1">K16</strain>
    </source>
</reference>
<dbReference type="EMBL" id="JACGWL010000014">
    <property type="protein sequence ID" value="KAK4388174.1"/>
    <property type="molecule type" value="Genomic_DNA"/>
</dbReference>
<reference evidence="1" key="1">
    <citation type="submission" date="2020-06" db="EMBL/GenBank/DDBJ databases">
        <authorList>
            <person name="Li T."/>
            <person name="Hu X."/>
            <person name="Zhang T."/>
            <person name="Song X."/>
            <person name="Zhang H."/>
            <person name="Dai N."/>
            <person name="Sheng W."/>
            <person name="Hou X."/>
            <person name="Wei L."/>
        </authorList>
    </citation>
    <scope>NUCLEOTIDE SEQUENCE</scope>
    <source>
        <strain evidence="1">K16</strain>
        <tissue evidence="1">Leaf</tissue>
    </source>
</reference>
<protein>
    <recommendedName>
        <fullName evidence="3">Reverse transcriptase zinc-binding domain-containing protein</fullName>
    </recommendedName>
</protein>
<proteinExistence type="predicted"/>
<dbReference type="AlphaFoldDB" id="A0AAE2BK14"/>
<sequence length="304" mass="34549">MEVDPSLGIQNIFKCSVMLHQRRLLSNPDHRYDRHQLELLRVGWSLDSLKTQRYHSPIPSITHIPHSNKVDEPVLKQPYTEKEVIATITQMSPLKSSGPDDGKKGYAAIKLDMNKAYDWVEWLFLESTLLKLDALSGLFTKTESSRIIQGIRVARGASSISHLLFVDDTLVFHEKSSTMLSHNLSFSQRKCLANILDISKVYKHDKYLGLPSVGGRSKREIFSNIGDKTTKLNASMPFRLDVFLSQIGLWQCTPYSISNLAKRKVEVCDICPVCKDEYKNLMHVLVGYNFDKFGLWLSSLTISS</sequence>
<evidence type="ECO:0008006" key="3">
    <source>
        <dbReference type="Google" id="ProtNLM"/>
    </source>
</evidence>
<accession>A0AAE2BK14</accession>
<evidence type="ECO:0000313" key="2">
    <source>
        <dbReference type="Proteomes" id="UP001289374"/>
    </source>
</evidence>
<organism evidence="1 2">
    <name type="scientific">Sesamum angolense</name>
    <dbReference type="NCBI Taxonomy" id="2727404"/>
    <lineage>
        <taxon>Eukaryota</taxon>
        <taxon>Viridiplantae</taxon>
        <taxon>Streptophyta</taxon>
        <taxon>Embryophyta</taxon>
        <taxon>Tracheophyta</taxon>
        <taxon>Spermatophyta</taxon>
        <taxon>Magnoliopsida</taxon>
        <taxon>eudicotyledons</taxon>
        <taxon>Gunneridae</taxon>
        <taxon>Pentapetalae</taxon>
        <taxon>asterids</taxon>
        <taxon>lamiids</taxon>
        <taxon>Lamiales</taxon>
        <taxon>Pedaliaceae</taxon>
        <taxon>Sesamum</taxon>
    </lineage>
</organism>
<name>A0AAE2BK14_9LAMI</name>
<dbReference type="Proteomes" id="UP001289374">
    <property type="component" value="Unassembled WGS sequence"/>
</dbReference>
<keyword evidence="2" id="KW-1185">Reference proteome</keyword>
<evidence type="ECO:0000313" key="1">
    <source>
        <dbReference type="EMBL" id="KAK4388174.1"/>
    </source>
</evidence>
<comment type="caution">
    <text evidence="1">The sequence shown here is derived from an EMBL/GenBank/DDBJ whole genome shotgun (WGS) entry which is preliminary data.</text>
</comment>
<gene>
    <name evidence="1" type="ORF">Sango_2424000</name>
</gene>